<keyword evidence="20" id="KW-1185">Reference proteome</keyword>
<feature type="transmembrane region" description="Helical" evidence="16">
    <location>
        <begin position="874"/>
        <end position="900"/>
    </location>
</feature>
<feature type="transmembrane region" description="Helical" evidence="16">
    <location>
        <begin position="681"/>
        <end position="705"/>
    </location>
</feature>
<feature type="compositionally biased region" description="Basic and acidic residues" evidence="17">
    <location>
        <begin position="1843"/>
        <end position="1870"/>
    </location>
</feature>
<reference evidence="19" key="3">
    <citation type="submission" date="2025-09" db="UniProtKB">
        <authorList>
            <consortium name="Ensembl"/>
        </authorList>
    </citation>
    <scope>IDENTIFICATION</scope>
</reference>
<dbReference type="eggNOG" id="KOG2301">
    <property type="taxonomic scope" value="Eukaryota"/>
</dbReference>
<feature type="transmembrane region" description="Helical" evidence="16">
    <location>
        <begin position="794"/>
        <end position="817"/>
    </location>
</feature>
<feature type="transmembrane region" description="Helical" evidence="16">
    <location>
        <begin position="1441"/>
        <end position="1458"/>
    </location>
</feature>
<comment type="function">
    <text evidence="16">Mediates the voltage-dependent sodium ion permeability of excitable membranes. Assuming opened or closed conformations in response to the voltage difference across the membrane, the protein forms a sodium-selective channel through which Na(+) ions may pass in accordance with their electrochemical gradient.</text>
</comment>
<feature type="region of interest" description="Disordered" evidence="17">
    <location>
        <begin position="952"/>
        <end position="1011"/>
    </location>
</feature>
<feature type="transmembrane region" description="Helical" evidence="16">
    <location>
        <begin position="1245"/>
        <end position="1265"/>
    </location>
</feature>
<feature type="domain" description="EF-hand" evidence="18">
    <location>
        <begin position="1701"/>
        <end position="1736"/>
    </location>
</feature>
<evidence type="ECO:0000256" key="15">
    <source>
        <dbReference type="ARBA" id="ARBA00023303"/>
    </source>
</evidence>
<evidence type="ECO:0000256" key="4">
    <source>
        <dbReference type="ARBA" id="ARBA00022475"/>
    </source>
</evidence>
<dbReference type="Gene3D" id="1.20.120.350">
    <property type="entry name" value="Voltage-gated potassium channels. Chain C"/>
    <property type="match status" value="4"/>
</dbReference>
<feature type="transmembrane region" description="Helical" evidence="16">
    <location>
        <begin position="1159"/>
        <end position="1181"/>
    </location>
</feature>
<keyword evidence="15 16" id="KW-0407">Ion channel</keyword>
<feature type="transmembrane region" description="Helical" evidence="16">
    <location>
        <begin position="348"/>
        <end position="375"/>
    </location>
</feature>
<feature type="region of interest" description="Disordered" evidence="17">
    <location>
        <begin position="1822"/>
        <end position="1870"/>
    </location>
</feature>
<dbReference type="InParanoid" id="G3VEU9"/>
<protein>
    <recommendedName>
        <fullName evidence="16">Sodium channel protein</fullName>
    </recommendedName>
</protein>
<gene>
    <name evidence="19" type="primary">LOC100933143</name>
</gene>
<feature type="transmembrane region" description="Helical" evidence="16">
    <location>
        <begin position="1120"/>
        <end position="1138"/>
    </location>
</feature>
<comment type="subcellular location">
    <subcellularLocation>
        <location evidence="1 16">Cell membrane</location>
        <topology evidence="1 16">Multi-pass membrane protein</topology>
    </subcellularLocation>
</comment>
<name>G3VEU9_SARHA</name>
<keyword evidence="6" id="KW-0677">Repeat</keyword>
<dbReference type="FunFam" id="1.20.120.350:FF:000059">
    <property type="entry name" value="Sodium channel protein"/>
    <property type="match status" value="1"/>
</dbReference>
<feature type="transmembrane region" description="Helical" evidence="16">
    <location>
        <begin position="717"/>
        <end position="741"/>
    </location>
</feature>
<keyword evidence="8 16" id="KW-1133">Transmembrane helix</keyword>
<feature type="transmembrane region" description="Helical" evidence="16">
    <location>
        <begin position="1365"/>
        <end position="1387"/>
    </location>
</feature>
<feature type="region of interest" description="Disordered" evidence="17">
    <location>
        <begin position="420"/>
        <end position="441"/>
    </location>
</feature>
<feature type="transmembrane region" description="Helical" evidence="16">
    <location>
        <begin position="223"/>
        <end position="244"/>
    </location>
</feature>
<organism evidence="19 20">
    <name type="scientific">Sarcophilus harrisii</name>
    <name type="common">Tasmanian devil</name>
    <name type="synonym">Sarcophilus laniarius</name>
    <dbReference type="NCBI Taxonomy" id="9305"/>
    <lineage>
        <taxon>Eukaryota</taxon>
        <taxon>Metazoa</taxon>
        <taxon>Chordata</taxon>
        <taxon>Craniata</taxon>
        <taxon>Vertebrata</taxon>
        <taxon>Euteleostomi</taxon>
        <taxon>Mammalia</taxon>
        <taxon>Metatheria</taxon>
        <taxon>Dasyuromorphia</taxon>
        <taxon>Dasyuridae</taxon>
        <taxon>Sarcophilus</taxon>
    </lineage>
</organism>
<evidence type="ECO:0000313" key="19">
    <source>
        <dbReference type="Ensembl" id="ENSSHAP00000001703.2"/>
    </source>
</evidence>
<dbReference type="FunFam" id="1.10.287.70:FF:000001">
    <property type="entry name" value="Sodium channel protein"/>
    <property type="match status" value="1"/>
</dbReference>
<keyword evidence="5 16" id="KW-0812">Transmembrane</keyword>
<dbReference type="InterPro" id="IPR010526">
    <property type="entry name" value="Na_trans_assoc_dom"/>
</dbReference>
<keyword evidence="2 16" id="KW-0813">Transport</keyword>
<comment type="similarity">
    <text evidence="16">Belongs to the sodium channel (TC 1.A.1.10) family.</text>
</comment>
<evidence type="ECO:0000256" key="7">
    <source>
        <dbReference type="ARBA" id="ARBA00022882"/>
    </source>
</evidence>
<dbReference type="InterPro" id="IPR044564">
    <property type="entry name" value="Na_chnl_inactivation_gate"/>
</dbReference>
<dbReference type="GO" id="GO:0005248">
    <property type="term" value="F:voltage-gated sodium channel activity"/>
    <property type="evidence" value="ECO:0007669"/>
    <property type="project" value="InterPro"/>
</dbReference>
<reference evidence="19" key="2">
    <citation type="submission" date="2025-08" db="UniProtKB">
        <authorList>
            <consortium name="Ensembl"/>
        </authorList>
    </citation>
    <scope>IDENTIFICATION</scope>
</reference>
<feature type="compositionally biased region" description="Polar residues" evidence="17">
    <location>
        <begin position="1000"/>
        <end position="1010"/>
    </location>
</feature>
<dbReference type="PANTHER" id="PTHR10037:SF221">
    <property type="entry name" value="SODIUM CHANNEL PROTEIN TYPE 9 SUBUNIT ALPHA"/>
    <property type="match status" value="1"/>
</dbReference>
<dbReference type="Gene3D" id="1.10.287.70">
    <property type="match status" value="3"/>
</dbReference>
<evidence type="ECO:0000313" key="20">
    <source>
        <dbReference type="Proteomes" id="UP000007648"/>
    </source>
</evidence>
<evidence type="ECO:0000256" key="8">
    <source>
        <dbReference type="ARBA" id="ARBA00022989"/>
    </source>
</evidence>
<evidence type="ECO:0000256" key="12">
    <source>
        <dbReference type="ARBA" id="ARBA00023157"/>
    </source>
</evidence>
<evidence type="ECO:0000256" key="11">
    <source>
        <dbReference type="ARBA" id="ARBA00023136"/>
    </source>
</evidence>
<evidence type="ECO:0000259" key="18">
    <source>
        <dbReference type="PROSITE" id="PS50222"/>
    </source>
</evidence>
<dbReference type="CDD" id="cd13433">
    <property type="entry name" value="Na_channel_gate"/>
    <property type="match status" value="1"/>
</dbReference>
<feature type="transmembrane region" description="Helical" evidence="16">
    <location>
        <begin position="109"/>
        <end position="130"/>
    </location>
</feature>
<evidence type="ECO:0000256" key="3">
    <source>
        <dbReference type="ARBA" id="ARBA00022461"/>
    </source>
</evidence>
<feature type="transmembrane region" description="Helical" evidence="16">
    <location>
        <begin position="1501"/>
        <end position="1523"/>
    </location>
</feature>
<dbReference type="PROSITE" id="PS50222">
    <property type="entry name" value="EF_HAND_2"/>
    <property type="match status" value="1"/>
</dbReference>
<dbReference type="Ensembl" id="ENSSHAT00000001720.2">
    <property type="protein sequence ID" value="ENSSHAP00000001703.2"/>
    <property type="gene ID" value="ENSSHAG00000001518.2"/>
</dbReference>
<evidence type="ECO:0000256" key="2">
    <source>
        <dbReference type="ARBA" id="ARBA00022448"/>
    </source>
</evidence>
<evidence type="ECO:0000256" key="17">
    <source>
        <dbReference type="SAM" id="MobiDB-lite"/>
    </source>
</evidence>
<proteinExistence type="inferred from homology"/>
<keyword evidence="13" id="KW-0325">Glycoprotein</keyword>
<dbReference type="SUPFAM" id="SSF81324">
    <property type="entry name" value="Voltage-gated potassium channels"/>
    <property type="match status" value="4"/>
</dbReference>
<dbReference type="Proteomes" id="UP000007648">
    <property type="component" value="Unassembled WGS sequence"/>
</dbReference>
<evidence type="ECO:0000256" key="6">
    <source>
        <dbReference type="ARBA" id="ARBA00022737"/>
    </source>
</evidence>
<sequence length="1870" mass="216879">MARPNNFTYFTRKSLIFAEECTATRKREGEEEGVEPNNDLEAGKQLPFFYGNIPTSMMSEPLEDLDPYYLDKNTFIVLNKRKTIFRFNASPALYILTPFHMIRRISIKILISFMTIDVSFFHLIYLWILVFRLSFIGLYTFEILIKILARGFCIGPFTLLRDPWNWFYIHILAYAYLSMFVNLESIPALGIFSLLRILKAISLTTGTRIIIGTLTRSAKMFCHMVILTMFCLSVFAVMGMQLFMGSLKHKCLPWPQEEGNMTEIMLDNERFDSFLLEREMNVFLCGNSTFAGQCPEGYLCVKNGVNPDYGYTNFDNFGWAFLSLFRLMTLDFWESLYQQTLRAVGKTYVIFFVIVIFFCSFYLVTLKMAVVAMGYEKQNRATIRAAKRRQVKYQAMLYQREREQEAIQAMSAFGTDEKKNIGKDQSYSETSNGISDLTDERIEQRKKENQADREEKEIDAKLHQFESEDYIRRKFSHRIKNSQKKMHEKESFTQENTNNVFVRINLHDFIMSSLKSNFHIIVYNPISTTIKKESKGVSEGEDIRKLRAKLRNSAEIQEARQTQEVDTSNISLFPDFPPSKLVLSLYWNQSVSLVSKKETKARCVVERNTMQVDKKERQINTCHSVDILEDPTVRKRITSRTNILHSMKEFDKCRPRNWWKRFAKMFLIWNCCPLWLKCKDFVHSIVMDPFFDLAIVICVIMNLIFLAMDHYPMTEEFLYVLFVGHQVFTGIYVLEMILKIIALHPYNYFQEKWNIFDTFIVILALGELLRVFKLTKYWPMMKMMLKIIGYSVKTLRSLTLVLVITIFIFAVVGLQFFGHSYQNNACKIDIDCLLPRWHMHHIFNSFLIVVRVLYGEWIETMWDCMEVAGQSMCLVFYMGIIIIGNLLVLILFVALLSSFISENSAVSDVKADSQNLYLAMARIIKGIQYMKRILFDLIAEIFTKKQTTSKETKRVENLSMEKKNDTSSQSLNKISNDQDFQNGKQGTIASGSSMEKYVKDNSSSQSSILNPNLPMTAPIALTEFDSENVNTKEFSNEFNVDDSNEKFGQTISPEDSMVPILGLQEEQNVAEHVKSKEPEPCFSDSCRQMFPFCGASKKSKVGKIWWNLRKTCYWIVKHHWFEMFMLLIILLSCATLTFEDINFQKRKTIMIILEYADKIFTYLFILEMLLKWMACGCKTYFSNPWCWLEFLVVNVCFINLLTSYLGYAVFPFLKSLRSLRILSAFERVRVVVTTLVREIPSILKVLLVCLTFWLIFSIIGVNLFAGKFSECVNTTDFSRFPETIVQNKSECEMLMYTSKDIILEKINEDVQWKNAKMNFDNVGNGYFSLFQVATFKGWLEILYSAVDSSDVEGQPKYNSKPYMHLYFVNFIIFGVFFPLVLFIGVIIDHFKQQKKISHSTFMTEKQNKYYNSMKQLRYKKPIPRPGNKFQGYIFDLVTKDAFEITILVLICFNMIIMMVETDTESVHKAGILYCINLVFIGLFAGECLLKLIGLRHHYFTIGWNIFDFVVVHISIAVTLLSHWHTYFLTYGQMQAIRLMRCGRVLNFIKETKGIGTLISAMMLSLPALLNIVFLFFLVMIIYAIIGVSQFAYVKKDAGINDMFNFETFGNSIFCLFQITTFAGWDGLIAPILNTRPPDCDPEKLHPGISLKGDCGSPIFGIFYFVSFLIISFLLLVNMFIVVILEIINAVTEENAKSLSEEAFDNFYEVWQKFDPDTTHFIDYSQLSNFVASLDPPLHVPNKSQLMAMDLPVARGDRVFCPDVLFALAKRVVGESEEFDHLHLPIREQFLSSCLFQISYEPVTTIKQKQEEISVPVIQNNSAPEKANDINHSPTSIISLDSITEQKREKYETDQIVKEDKGKADREMEKK</sequence>
<dbReference type="GO" id="GO:0001518">
    <property type="term" value="C:voltage-gated sodium channel complex"/>
    <property type="evidence" value="ECO:0007669"/>
    <property type="project" value="UniProtKB-UniRule"/>
</dbReference>
<dbReference type="GO" id="GO:0005509">
    <property type="term" value="F:calcium ion binding"/>
    <property type="evidence" value="ECO:0007669"/>
    <property type="project" value="InterPro"/>
</dbReference>
<dbReference type="Pfam" id="PF00520">
    <property type="entry name" value="Ion_trans"/>
    <property type="match status" value="4"/>
</dbReference>
<keyword evidence="9 16" id="KW-0915">Sodium</keyword>
<keyword evidence="14 16" id="KW-0739">Sodium transport</keyword>
<dbReference type="Gene3D" id="1.10.238.10">
    <property type="entry name" value="EF-hand"/>
    <property type="match status" value="1"/>
</dbReference>
<keyword evidence="11 16" id="KW-0472">Membrane</keyword>
<feature type="transmembrane region" description="Helical" evidence="16">
    <location>
        <begin position="317"/>
        <end position="336"/>
    </location>
</feature>
<keyword evidence="12" id="KW-1015">Disulfide bond</keyword>
<evidence type="ECO:0000256" key="14">
    <source>
        <dbReference type="ARBA" id="ARBA00023201"/>
    </source>
</evidence>
<dbReference type="InterPro" id="IPR043203">
    <property type="entry name" value="VGCC_Ca_Na"/>
</dbReference>
<feature type="transmembrane region" description="Helical" evidence="16">
    <location>
        <begin position="1661"/>
        <end position="1687"/>
    </location>
</feature>
<comment type="caution">
    <text evidence="16">Lacks conserved residue(s) required for the propagation of feature annotation.</text>
</comment>
<evidence type="ECO:0000256" key="13">
    <source>
        <dbReference type="ARBA" id="ARBA00023180"/>
    </source>
</evidence>
<evidence type="ECO:0000256" key="9">
    <source>
        <dbReference type="ARBA" id="ARBA00023053"/>
    </source>
</evidence>
<evidence type="ECO:0000256" key="5">
    <source>
        <dbReference type="ARBA" id="ARBA00022692"/>
    </source>
</evidence>
<dbReference type="PRINTS" id="PR00170">
    <property type="entry name" value="NACHANNEL"/>
</dbReference>
<evidence type="ECO:0000256" key="1">
    <source>
        <dbReference type="ARBA" id="ARBA00004651"/>
    </source>
</evidence>
<feature type="transmembrane region" description="Helical" evidence="16">
    <location>
        <begin position="1470"/>
        <end position="1489"/>
    </location>
</feature>
<evidence type="ECO:0000256" key="10">
    <source>
        <dbReference type="ARBA" id="ARBA00023065"/>
    </source>
</evidence>
<dbReference type="Pfam" id="PF06512">
    <property type="entry name" value="Na_trans_assoc"/>
    <property type="match status" value="1"/>
</dbReference>
<dbReference type="GO" id="GO:0019228">
    <property type="term" value="P:neuronal action potential"/>
    <property type="evidence" value="ECO:0007669"/>
    <property type="project" value="TreeGrafter"/>
</dbReference>
<dbReference type="GeneTree" id="ENSGT00940000161368"/>
<feature type="transmembrane region" description="Helical" evidence="16">
    <location>
        <begin position="753"/>
        <end position="773"/>
    </location>
</feature>
<keyword evidence="4" id="KW-1003">Cell membrane</keyword>
<feature type="compositionally biased region" description="Polar residues" evidence="17">
    <location>
        <begin position="1829"/>
        <end position="1842"/>
    </location>
</feature>
<feature type="compositionally biased region" description="Polar residues" evidence="17">
    <location>
        <begin position="966"/>
        <end position="993"/>
    </location>
</feature>
<dbReference type="GO" id="GO:0086010">
    <property type="term" value="P:membrane depolarization during action potential"/>
    <property type="evidence" value="ECO:0007669"/>
    <property type="project" value="TreeGrafter"/>
</dbReference>
<feature type="compositionally biased region" description="Basic and acidic residues" evidence="17">
    <location>
        <begin position="952"/>
        <end position="965"/>
    </location>
</feature>
<keyword evidence="3 16" id="KW-0894">Sodium channel</keyword>
<dbReference type="PANTHER" id="PTHR10037">
    <property type="entry name" value="VOLTAGE-GATED CATION CHANNEL CALCIUM AND SODIUM"/>
    <property type="match status" value="1"/>
</dbReference>
<dbReference type="STRING" id="9305.ENSSHAP00000001703"/>
<dbReference type="InterPro" id="IPR001696">
    <property type="entry name" value="Na_channel_asu"/>
</dbReference>
<dbReference type="InterPro" id="IPR002048">
    <property type="entry name" value="EF_hand_dom"/>
</dbReference>
<keyword evidence="7 16" id="KW-0851">Voltage-gated channel</keyword>
<keyword evidence="10 16" id="KW-0406">Ion transport</keyword>
<dbReference type="InterPro" id="IPR005821">
    <property type="entry name" value="Ion_trans_dom"/>
</dbReference>
<reference evidence="19 20" key="1">
    <citation type="journal article" date="2011" name="Proc. Natl. Acad. Sci. U.S.A.">
        <title>Genetic diversity and population structure of the endangered marsupial Sarcophilus harrisii (Tasmanian devil).</title>
        <authorList>
            <person name="Miller W."/>
            <person name="Hayes V.M."/>
            <person name="Ratan A."/>
            <person name="Petersen D.C."/>
            <person name="Wittekindt N.E."/>
            <person name="Miller J."/>
            <person name="Walenz B."/>
            <person name="Knight J."/>
            <person name="Qi J."/>
            <person name="Zhao F."/>
            <person name="Wang Q."/>
            <person name="Bedoya-Reina O.C."/>
            <person name="Katiyar N."/>
            <person name="Tomsho L.P."/>
            <person name="Kasson L.M."/>
            <person name="Hardie R.A."/>
            <person name="Woodbridge P."/>
            <person name="Tindall E.A."/>
            <person name="Bertelsen M.F."/>
            <person name="Dixon D."/>
            <person name="Pyecroft S."/>
            <person name="Helgen K.M."/>
            <person name="Lesk A.M."/>
            <person name="Pringle T.H."/>
            <person name="Patterson N."/>
            <person name="Zhang Y."/>
            <person name="Kreiss A."/>
            <person name="Woods G.M."/>
            <person name="Jones M.E."/>
            <person name="Schuster S.C."/>
        </authorList>
    </citation>
    <scope>NUCLEOTIDE SEQUENCE [LARGE SCALE GENOMIC DNA]</scope>
</reference>
<evidence type="ECO:0000256" key="16">
    <source>
        <dbReference type="RuleBase" id="RU361132"/>
    </source>
</evidence>
<dbReference type="InterPro" id="IPR027359">
    <property type="entry name" value="Volt_channel_dom_sf"/>
</dbReference>
<accession>G3VEU9</accession>
<feature type="transmembrane region" description="Helical" evidence="16">
    <location>
        <begin position="1187"/>
        <end position="1210"/>
    </location>
</feature>
<feature type="compositionally biased region" description="Polar residues" evidence="17">
    <location>
        <begin position="423"/>
        <end position="435"/>
    </location>
</feature>
<feature type="transmembrane region" description="Helical" evidence="16">
    <location>
        <begin position="1567"/>
        <end position="1593"/>
    </location>
</feature>